<evidence type="ECO:0000259" key="1">
    <source>
        <dbReference type="Pfam" id="PF26506"/>
    </source>
</evidence>
<dbReference type="InterPro" id="IPR058481">
    <property type="entry name" value="DUF8168"/>
</dbReference>
<dbReference type="Pfam" id="PF26506">
    <property type="entry name" value="DUF8168"/>
    <property type="match status" value="1"/>
</dbReference>
<evidence type="ECO:0000313" key="2">
    <source>
        <dbReference type="EMBL" id="GGK82392.1"/>
    </source>
</evidence>
<organism evidence="2 3">
    <name type="scientific">Haloarcula sebkhae</name>
    <dbReference type="NCBI Taxonomy" id="932660"/>
    <lineage>
        <taxon>Archaea</taxon>
        <taxon>Methanobacteriati</taxon>
        <taxon>Methanobacteriota</taxon>
        <taxon>Stenosarchaea group</taxon>
        <taxon>Halobacteria</taxon>
        <taxon>Halobacteriales</taxon>
        <taxon>Haloarculaceae</taxon>
        <taxon>Haloarcula</taxon>
    </lineage>
</organism>
<accession>A0A830ER98</accession>
<reference evidence="2" key="2">
    <citation type="submission" date="2020-09" db="EMBL/GenBank/DDBJ databases">
        <authorList>
            <person name="Sun Q."/>
            <person name="Ohkuma M."/>
        </authorList>
    </citation>
    <scope>NUCLEOTIDE SEQUENCE</scope>
    <source>
        <strain evidence="2">JCM 19018</strain>
    </source>
</reference>
<name>A0A830ER98_9EURY</name>
<dbReference type="RefSeq" id="WP_229775389.1">
    <property type="nucleotide sequence ID" value="NZ_BMPD01000009.1"/>
</dbReference>
<dbReference type="Proteomes" id="UP000614221">
    <property type="component" value="Unassembled WGS sequence"/>
</dbReference>
<reference evidence="2" key="1">
    <citation type="journal article" date="2014" name="Int. J. Syst. Evol. Microbiol.">
        <title>Complete genome sequence of Corynebacterium casei LMG S-19264T (=DSM 44701T), isolated from a smear-ripened cheese.</title>
        <authorList>
            <consortium name="US DOE Joint Genome Institute (JGI-PGF)"/>
            <person name="Walter F."/>
            <person name="Albersmeier A."/>
            <person name="Kalinowski J."/>
            <person name="Ruckert C."/>
        </authorList>
    </citation>
    <scope>NUCLEOTIDE SEQUENCE</scope>
    <source>
        <strain evidence="2">JCM 19018</strain>
    </source>
</reference>
<dbReference type="AlphaFoldDB" id="A0A830ER98"/>
<gene>
    <name evidence="2" type="ORF">GCM10009067_38340</name>
</gene>
<protein>
    <recommendedName>
        <fullName evidence="1">DUF8168 domain-containing protein</fullName>
    </recommendedName>
</protein>
<comment type="caution">
    <text evidence="2">The sequence shown here is derived from an EMBL/GenBank/DDBJ whole genome shotgun (WGS) entry which is preliminary data.</text>
</comment>
<dbReference type="EMBL" id="BMPD01000009">
    <property type="protein sequence ID" value="GGK82392.1"/>
    <property type="molecule type" value="Genomic_DNA"/>
</dbReference>
<feature type="domain" description="DUF8168" evidence="1">
    <location>
        <begin position="3"/>
        <end position="78"/>
    </location>
</feature>
<sequence length="80" mass="9176">MEGAVRDLLTENDPETMHRAWLDSNIVSAFTESVYYPYTSLKYHTLLVAVLLDNYRSGHEFADFRLVVDDADEIVPHQSS</sequence>
<evidence type="ECO:0000313" key="3">
    <source>
        <dbReference type="Proteomes" id="UP000614221"/>
    </source>
</evidence>
<proteinExistence type="predicted"/>